<accession>A0ABS3YLR0</accession>
<dbReference type="PROSITE" id="PS51186">
    <property type="entry name" value="GNAT"/>
    <property type="match status" value="1"/>
</dbReference>
<organism evidence="2 3">
    <name type="scientific">Niastella soli</name>
    <dbReference type="NCBI Taxonomy" id="2821487"/>
    <lineage>
        <taxon>Bacteria</taxon>
        <taxon>Pseudomonadati</taxon>
        <taxon>Bacteroidota</taxon>
        <taxon>Chitinophagia</taxon>
        <taxon>Chitinophagales</taxon>
        <taxon>Chitinophagaceae</taxon>
        <taxon>Niastella</taxon>
    </lineage>
</organism>
<dbReference type="CDD" id="cd04301">
    <property type="entry name" value="NAT_SF"/>
    <property type="match status" value="1"/>
</dbReference>
<reference evidence="2 3" key="1">
    <citation type="submission" date="2021-03" db="EMBL/GenBank/DDBJ databases">
        <title>Assistant Professor.</title>
        <authorList>
            <person name="Huq M.A."/>
        </authorList>
    </citation>
    <scope>NUCLEOTIDE SEQUENCE [LARGE SCALE GENOMIC DNA]</scope>
    <source>
        <strain evidence="2 3">MAH-29</strain>
    </source>
</reference>
<sequence>MQIRSATPQDKPAMIALLKKSLGEGLIPKSEFLWNWKHEQNPFGASFVLLAEEAGTLIGLRAFMQWQWKWNDRVYKAIRAVDTATHPDHQGKGIFKKLTLQQLELCKQQGIDFVFNTPNDQSRPGYLKMGWVQQGRMPLKFKVRNPIALAYALAFKKRSGNAGADDPTPTQTWAPKVFSLMDNYIPDSTHLNTVLSGSYIRWRYAINPLFNYNYFTDFESFLLIGRIKQHSFTRELRLVDCMLFNNPSANRRINSRISKVVLPYCKKHKIQVISFSGQQYQSHQSALNWMGIIPVQNRGPIVTLRDLNMNEKFPELLDIKNWGYSLGDMELF</sequence>
<dbReference type="RefSeq" id="WP_209136911.1">
    <property type="nucleotide sequence ID" value="NZ_JAGHKO010000001.1"/>
</dbReference>
<feature type="domain" description="N-acetyltransferase" evidence="1">
    <location>
        <begin position="1"/>
        <end position="156"/>
    </location>
</feature>
<dbReference type="Pfam" id="PF13527">
    <property type="entry name" value="Acetyltransf_9"/>
    <property type="match status" value="1"/>
</dbReference>
<dbReference type="SUPFAM" id="SSF55729">
    <property type="entry name" value="Acyl-CoA N-acyltransferases (Nat)"/>
    <property type="match status" value="1"/>
</dbReference>
<dbReference type="InterPro" id="IPR016181">
    <property type="entry name" value="Acyl_CoA_acyltransferase"/>
</dbReference>
<proteinExistence type="predicted"/>
<dbReference type="Proteomes" id="UP000677244">
    <property type="component" value="Unassembled WGS sequence"/>
</dbReference>
<name>A0ABS3YLR0_9BACT</name>
<evidence type="ECO:0000259" key="1">
    <source>
        <dbReference type="PROSITE" id="PS51186"/>
    </source>
</evidence>
<evidence type="ECO:0000313" key="2">
    <source>
        <dbReference type="EMBL" id="MBO9198825.1"/>
    </source>
</evidence>
<gene>
    <name evidence="2" type="ORF">J7I42_01030</name>
</gene>
<comment type="caution">
    <text evidence="2">The sequence shown here is derived from an EMBL/GenBank/DDBJ whole genome shotgun (WGS) entry which is preliminary data.</text>
</comment>
<dbReference type="InterPro" id="IPR000182">
    <property type="entry name" value="GNAT_dom"/>
</dbReference>
<evidence type="ECO:0000313" key="3">
    <source>
        <dbReference type="Proteomes" id="UP000677244"/>
    </source>
</evidence>
<keyword evidence="3" id="KW-1185">Reference proteome</keyword>
<dbReference type="Gene3D" id="3.40.630.30">
    <property type="match status" value="1"/>
</dbReference>
<dbReference type="EMBL" id="JAGHKO010000001">
    <property type="protein sequence ID" value="MBO9198825.1"/>
    <property type="molecule type" value="Genomic_DNA"/>
</dbReference>
<protein>
    <submittedName>
        <fullName evidence="2">GNAT family N-acetyltransferase</fullName>
    </submittedName>
</protein>